<dbReference type="Proteomes" id="UP000472267">
    <property type="component" value="Chromosome 7"/>
</dbReference>
<evidence type="ECO:0000313" key="1">
    <source>
        <dbReference type="Ensembl" id="ENSSFAP00005017541.1"/>
    </source>
</evidence>
<protein>
    <submittedName>
        <fullName evidence="1">Uncharacterized protein</fullName>
    </submittedName>
</protein>
<accession>A0A672GFD5</accession>
<evidence type="ECO:0000313" key="2">
    <source>
        <dbReference type="Proteomes" id="UP000472267"/>
    </source>
</evidence>
<dbReference type="InParanoid" id="A0A672GFD5"/>
<reference evidence="1" key="2">
    <citation type="submission" date="2025-08" db="UniProtKB">
        <authorList>
            <consortium name="Ensembl"/>
        </authorList>
    </citation>
    <scope>IDENTIFICATION</scope>
</reference>
<sequence>MPPETRDRLFGLLGVPLQTVPETAPCRRLDFLPGRRLVLNRRLSVEFHVISTFKRNPLEQAFRRPRVNLTSNHLINQYWIAVSHRAPAFLYDLYLRLIGREPR</sequence>
<dbReference type="Ensembl" id="ENSSFAT00005018219.1">
    <property type="protein sequence ID" value="ENSSFAP00005017541.1"/>
    <property type="gene ID" value="ENSSFAG00005009279.1"/>
</dbReference>
<dbReference type="AlphaFoldDB" id="A0A672GFD5"/>
<organism evidence="1 2">
    <name type="scientific">Salarias fasciatus</name>
    <name type="common">Jewelled blenny</name>
    <name type="synonym">Blennius fasciatus</name>
    <dbReference type="NCBI Taxonomy" id="181472"/>
    <lineage>
        <taxon>Eukaryota</taxon>
        <taxon>Metazoa</taxon>
        <taxon>Chordata</taxon>
        <taxon>Craniata</taxon>
        <taxon>Vertebrata</taxon>
        <taxon>Euteleostomi</taxon>
        <taxon>Actinopterygii</taxon>
        <taxon>Neopterygii</taxon>
        <taxon>Teleostei</taxon>
        <taxon>Neoteleostei</taxon>
        <taxon>Acanthomorphata</taxon>
        <taxon>Ovalentaria</taxon>
        <taxon>Blenniimorphae</taxon>
        <taxon>Blenniiformes</taxon>
        <taxon>Blennioidei</taxon>
        <taxon>Blenniidae</taxon>
        <taxon>Salariinae</taxon>
        <taxon>Salarias</taxon>
    </lineage>
</organism>
<keyword evidence="2" id="KW-1185">Reference proteome</keyword>
<proteinExistence type="predicted"/>
<name>A0A672GFD5_SALFA</name>
<reference evidence="1" key="3">
    <citation type="submission" date="2025-09" db="UniProtKB">
        <authorList>
            <consortium name="Ensembl"/>
        </authorList>
    </citation>
    <scope>IDENTIFICATION</scope>
</reference>
<reference evidence="1" key="1">
    <citation type="submission" date="2019-06" db="EMBL/GenBank/DDBJ databases">
        <authorList>
            <consortium name="Wellcome Sanger Institute Data Sharing"/>
        </authorList>
    </citation>
    <scope>NUCLEOTIDE SEQUENCE [LARGE SCALE GENOMIC DNA]</scope>
</reference>